<comment type="caution">
    <text evidence="1">The sequence shown here is derived from an EMBL/GenBank/DDBJ whole genome shotgun (WGS) entry which is preliminary data.</text>
</comment>
<reference evidence="1 2" key="1">
    <citation type="journal article" date="2018" name="Nat. Ecol. Evol.">
        <title>Shark genomes provide insights into elasmobranch evolution and the origin of vertebrates.</title>
        <authorList>
            <person name="Hara Y"/>
            <person name="Yamaguchi K"/>
            <person name="Onimaru K"/>
            <person name="Kadota M"/>
            <person name="Koyanagi M"/>
            <person name="Keeley SD"/>
            <person name="Tatsumi K"/>
            <person name="Tanaka K"/>
            <person name="Motone F"/>
            <person name="Kageyama Y"/>
            <person name="Nozu R"/>
            <person name="Adachi N"/>
            <person name="Nishimura O"/>
            <person name="Nakagawa R"/>
            <person name="Tanegashima C"/>
            <person name="Kiyatake I"/>
            <person name="Matsumoto R"/>
            <person name="Murakumo K"/>
            <person name="Nishida K"/>
            <person name="Terakita A"/>
            <person name="Kuratani S"/>
            <person name="Sato K"/>
            <person name="Hyodo S Kuraku.S."/>
        </authorList>
    </citation>
    <scope>NUCLEOTIDE SEQUENCE [LARGE SCALE GENOMIC DNA]</scope>
</reference>
<keyword evidence="2" id="KW-1185">Reference proteome</keyword>
<proteinExistence type="predicted"/>
<organism evidence="1 2">
    <name type="scientific">Scyliorhinus torazame</name>
    <name type="common">Cloudy catshark</name>
    <name type="synonym">Catulus torazame</name>
    <dbReference type="NCBI Taxonomy" id="75743"/>
    <lineage>
        <taxon>Eukaryota</taxon>
        <taxon>Metazoa</taxon>
        <taxon>Chordata</taxon>
        <taxon>Craniata</taxon>
        <taxon>Vertebrata</taxon>
        <taxon>Chondrichthyes</taxon>
        <taxon>Elasmobranchii</taxon>
        <taxon>Galeomorphii</taxon>
        <taxon>Galeoidea</taxon>
        <taxon>Carcharhiniformes</taxon>
        <taxon>Scyliorhinidae</taxon>
        <taxon>Scyliorhinus</taxon>
    </lineage>
</organism>
<accession>A0A401P160</accession>
<dbReference type="EMBL" id="BFAA01002971">
    <property type="protein sequence ID" value="GCB66859.1"/>
    <property type="molecule type" value="Genomic_DNA"/>
</dbReference>
<protein>
    <submittedName>
        <fullName evidence="1">Uncharacterized protein</fullName>
    </submittedName>
</protein>
<evidence type="ECO:0000313" key="2">
    <source>
        <dbReference type="Proteomes" id="UP000288216"/>
    </source>
</evidence>
<dbReference type="AlphaFoldDB" id="A0A401P160"/>
<dbReference type="Proteomes" id="UP000288216">
    <property type="component" value="Unassembled WGS sequence"/>
</dbReference>
<gene>
    <name evidence="1" type="ORF">scyTo_0007951</name>
</gene>
<evidence type="ECO:0000313" key="1">
    <source>
        <dbReference type="EMBL" id="GCB66859.1"/>
    </source>
</evidence>
<sequence>MQTLILKTHGSCRPYLGQDERFAHRAFTHVVLFNVEVLCQFLTRLGKGDRSKIRLEINRHPMAALPTNWLCLS</sequence>
<name>A0A401P160_SCYTO</name>